<dbReference type="InterPro" id="IPR017949">
    <property type="entry name" value="Thaumatin_CS"/>
</dbReference>
<organism evidence="5 6">
    <name type="scientific">Elaeis guineensis var. tenera</name>
    <name type="common">Oil palm</name>
    <dbReference type="NCBI Taxonomy" id="51953"/>
    <lineage>
        <taxon>Eukaryota</taxon>
        <taxon>Viridiplantae</taxon>
        <taxon>Streptophyta</taxon>
        <taxon>Embryophyta</taxon>
        <taxon>Tracheophyta</taxon>
        <taxon>Spermatophyta</taxon>
        <taxon>Magnoliopsida</taxon>
        <taxon>Liliopsida</taxon>
        <taxon>Arecaceae</taxon>
        <taxon>Arecoideae</taxon>
        <taxon>Cocoseae</taxon>
        <taxon>Elaeidinae</taxon>
        <taxon>Elaeis</taxon>
    </lineage>
</organism>
<sequence>MTNASLLFFIFFAALLVHGGFSTTFTFQNNCSNTVWPGIQNQPNVPAFQLTGFELAPSASNSITAPTNWAGRMWGRTGCSTDASGRFTCQTGDCGTGQVACNGNAGAPPASLLEFTLQGDGGKDFYDVSLVDGFNLPVSIAPQGVSGCTTTSCSANINSQCPAVLQLTVSGAIVGCKSACLAFNQDQYCCTGPYNSPQTCKPTIYSEFFKSECPQAYSYAFDDSSSTFTCTGANYLITFCPSEVLVSHKIIVFCTLTIM</sequence>
<gene>
    <name evidence="6" type="primary">LOC105053637</name>
</gene>
<feature type="signal peptide" evidence="4">
    <location>
        <begin position="1"/>
        <end position="22"/>
    </location>
</feature>
<feature type="disulfide bond" evidence="3">
    <location>
        <begin position="180"/>
        <end position="189"/>
    </location>
</feature>
<dbReference type="GeneID" id="105053637"/>
<comment type="similarity">
    <text evidence="1">Belongs to the thaumatin family.</text>
</comment>
<feature type="disulfide bond" evidence="3">
    <location>
        <begin position="190"/>
        <end position="200"/>
    </location>
</feature>
<evidence type="ECO:0000256" key="4">
    <source>
        <dbReference type="SAM" id="SignalP"/>
    </source>
</evidence>
<feature type="disulfide bond" evidence="3">
    <location>
        <begin position="94"/>
        <end position="101"/>
    </location>
</feature>
<dbReference type="Pfam" id="PF00314">
    <property type="entry name" value="Thaumatin"/>
    <property type="match status" value="1"/>
</dbReference>
<dbReference type="FunFam" id="2.60.110.10:FF:000002">
    <property type="entry name" value="Thaumatin-like protein 1a"/>
    <property type="match status" value="1"/>
</dbReference>
<dbReference type="SUPFAM" id="SSF49870">
    <property type="entry name" value="Osmotin, thaumatin-like protein"/>
    <property type="match status" value="1"/>
</dbReference>
<dbReference type="PIRSF" id="PIRSF002703">
    <property type="entry name" value="Thaumatin"/>
    <property type="match status" value="1"/>
</dbReference>
<evidence type="ECO:0000256" key="2">
    <source>
        <dbReference type="ARBA" id="ARBA00023157"/>
    </source>
</evidence>
<dbReference type="KEGG" id="egu:105053637"/>
<accession>A0A6J0PP50</accession>
<protein>
    <submittedName>
        <fullName evidence="6">Thaumatin-like protein 1b</fullName>
    </submittedName>
</protein>
<name>A0A6J0PP50_ELAGV</name>
<dbReference type="Proteomes" id="UP000504607">
    <property type="component" value="Chromosome 11"/>
</dbReference>
<dbReference type="RefSeq" id="XP_019709234.1">
    <property type="nucleotide sequence ID" value="XM_019853675.1"/>
</dbReference>
<evidence type="ECO:0000313" key="5">
    <source>
        <dbReference type="Proteomes" id="UP000504607"/>
    </source>
</evidence>
<dbReference type="CDD" id="cd09218">
    <property type="entry name" value="TLP-PA"/>
    <property type="match status" value="1"/>
</dbReference>
<dbReference type="InterPro" id="IPR001938">
    <property type="entry name" value="Thaumatin"/>
</dbReference>
<dbReference type="PRINTS" id="PR00347">
    <property type="entry name" value="THAUMATIN"/>
</dbReference>
<keyword evidence="4" id="KW-0732">Signal</keyword>
<dbReference type="OrthoDB" id="2020591at2759"/>
<dbReference type="AlphaFoldDB" id="A0A6J0PP50"/>
<feature type="disulfide bond" evidence="3">
    <location>
        <begin position="31"/>
        <end position="240"/>
    </location>
</feature>
<evidence type="ECO:0000256" key="3">
    <source>
        <dbReference type="PIRSR" id="PIRSR002703-1"/>
    </source>
</evidence>
<dbReference type="InParanoid" id="A0A6J0PP50"/>
<feature type="disulfide bond" evidence="3">
    <location>
        <begin position="148"/>
        <end position="230"/>
    </location>
</feature>
<keyword evidence="5" id="KW-1185">Reference proteome</keyword>
<evidence type="ECO:0000313" key="6">
    <source>
        <dbReference type="RefSeq" id="XP_019709234.1"/>
    </source>
</evidence>
<feature type="chain" id="PRO_5026781694" evidence="4">
    <location>
        <begin position="23"/>
        <end position="259"/>
    </location>
</feature>
<dbReference type="SMART" id="SM00205">
    <property type="entry name" value="THN"/>
    <property type="match status" value="1"/>
</dbReference>
<evidence type="ECO:0000256" key="1">
    <source>
        <dbReference type="ARBA" id="ARBA00010607"/>
    </source>
</evidence>
<dbReference type="Gene3D" id="2.60.110.10">
    <property type="entry name" value="Thaumatin"/>
    <property type="match status" value="1"/>
</dbReference>
<feature type="disulfide bond" evidence="3">
    <location>
        <begin position="153"/>
        <end position="213"/>
    </location>
</feature>
<dbReference type="PROSITE" id="PS51367">
    <property type="entry name" value="THAUMATIN_2"/>
    <property type="match status" value="1"/>
</dbReference>
<feature type="disulfide bond" evidence="3">
    <location>
        <begin position="79"/>
        <end position="89"/>
    </location>
</feature>
<reference evidence="6" key="1">
    <citation type="submission" date="2025-08" db="UniProtKB">
        <authorList>
            <consortium name="RefSeq"/>
        </authorList>
    </citation>
    <scope>IDENTIFICATION</scope>
</reference>
<dbReference type="PROSITE" id="PS00316">
    <property type="entry name" value="THAUMATIN_1"/>
    <property type="match status" value="1"/>
</dbReference>
<feature type="disulfide bond" evidence="3">
    <location>
        <begin position="161"/>
        <end position="176"/>
    </location>
</feature>
<keyword evidence="2 3" id="KW-1015">Disulfide bond</keyword>
<dbReference type="InterPro" id="IPR037176">
    <property type="entry name" value="Osmotin/thaumatin-like_sf"/>
</dbReference>
<dbReference type="PANTHER" id="PTHR31048">
    <property type="entry name" value="OS03G0233200 PROTEIN"/>
    <property type="match status" value="1"/>
</dbReference>
<proteinExistence type="inferred from homology"/>